<dbReference type="InterPro" id="IPR010239">
    <property type="entry name" value="CHP02001"/>
</dbReference>
<evidence type="ECO:0000313" key="2">
    <source>
        <dbReference type="EMBL" id="SDJ61251.1"/>
    </source>
</evidence>
<sequence>MTTLFKTSAIAALVMASASVCAVELDGGHEISVNASLVSNYIFRGVSLSDEDVAYQGGVDYAHDSGLYAGVWASSYDLGGDDEIEVDWYGGYSFAINDDVSVDVGAIRYYYADVGGHTTEWHVGLDLYGIGTALHYDQTLESWYGEVNYDINITEPLYVSLHGGYAEPDKGDGFYDLMATVGYLVHPNIDLYAGAAYHEELDETYVVGVTFSY</sequence>
<evidence type="ECO:0000256" key="1">
    <source>
        <dbReference type="SAM" id="SignalP"/>
    </source>
</evidence>
<dbReference type="SUPFAM" id="SSF56935">
    <property type="entry name" value="Porins"/>
    <property type="match status" value="1"/>
</dbReference>
<dbReference type="AlphaFoldDB" id="A0A1G8V5C9"/>
<feature type="signal peptide" evidence="1">
    <location>
        <begin position="1"/>
        <end position="22"/>
    </location>
</feature>
<feature type="chain" id="PRO_5011620956" description="Outer membrane protein beta-barrel domain-containing protein" evidence="1">
    <location>
        <begin position="23"/>
        <end position="213"/>
    </location>
</feature>
<gene>
    <name evidence="2" type="ORF">SAMN04488540_110105</name>
</gene>
<dbReference type="NCBIfam" id="TIGR02001">
    <property type="entry name" value="gcw_chp"/>
    <property type="match status" value="1"/>
</dbReference>
<dbReference type="EMBL" id="FNEM01000010">
    <property type="protein sequence ID" value="SDJ61251.1"/>
    <property type="molecule type" value="Genomic_DNA"/>
</dbReference>
<protein>
    <recommendedName>
        <fullName evidence="4">Outer membrane protein beta-barrel domain-containing protein</fullName>
    </recommendedName>
</protein>
<keyword evidence="1" id="KW-0732">Signal</keyword>
<accession>A0A1G8V5C9</accession>
<name>A0A1G8V5C9_9GAMM</name>
<evidence type="ECO:0000313" key="3">
    <source>
        <dbReference type="Proteomes" id="UP000199527"/>
    </source>
</evidence>
<evidence type="ECO:0008006" key="4">
    <source>
        <dbReference type="Google" id="ProtNLM"/>
    </source>
</evidence>
<organism evidence="2 3">
    <name type="scientific">Ferrimonas sediminum</name>
    <dbReference type="NCBI Taxonomy" id="718193"/>
    <lineage>
        <taxon>Bacteria</taxon>
        <taxon>Pseudomonadati</taxon>
        <taxon>Pseudomonadota</taxon>
        <taxon>Gammaproteobacteria</taxon>
        <taxon>Alteromonadales</taxon>
        <taxon>Ferrimonadaceae</taxon>
        <taxon>Ferrimonas</taxon>
    </lineage>
</organism>
<keyword evidence="3" id="KW-1185">Reference proteome</keyword>
<dbReference type="Proteomes" id="UP000199527">
    <property type="component" value="Unassembled WGS sequence"/>
</dbReference>
<proteinExistence type="predicted"/>
<dbReference type="Pfam" id="PF09694">
    <property type="entry name" value="Gcw_chp"/>
    <property type="match status" value="1"/>
</dbReference>
<reference evidence="3" key="1">
    <citation type="submission" date="2016-10" db="EMBL/GenBank/DDBJ databases">
        <authorList>
            <person name="Varghese N."/>
            <person name="Submissions S."/>
        </authorList>
    </citation>
    <scope>NUCLEOTIDE SEQUENCE [LARGE SCALE GENOMIC DNA]</scope>
    <source>
        <strain evidence="3">DSM 23317</strain>
    </source>
</reference>